<dbReference type="OrthoDB" id="2136191at2"/>
<dbReference type="EMBL" id="FOBL01000008">
    <property type="protein sequence ID" value="SEL71213.1"/>
    <property type="molecule type" value="Genomic_DNA"/>
</dbReference>
<dbReference type="PROSITE" id="PS50965">
    <property type="entry name" value="NERD"/>
    <property type="match status" value="1"/>
</dbReference>
<protein>
    <submittedName>
        <fullName evidence="3">Nuclease-related domain-containing protein</fullName>
    </submittedName>
</protein>
<reference evidence="3 4" key="1">
    <citation type="submission" date="2016-10" db="EMBL/GenBank/DDBJ databases">
        <authorList>
            <person name="de Groot N.N."/>
        </authorList>
    </citation>
    <scope>NUCLEOTIDE SEQUENCE [LARGE SCALE GENOMIC DNA]</scope>
    <source>
        <strain evidence="3 4">DSM 19182</strain>
    </source>
</reference>
<dbReference type="AlphaFoldDB" id="A0A1H7SFF9"/>
<evidence type="ECO:0000313" key="4">
    <source>
        <dbReference type="Proteomes" id="UP000198548"/>
    </source>
</evidence>
<evidence type="ECO:0000313" key="5">
    <source>
        <dbReference type="Proteomes" id="UP000321425"/>
    </source>
</evidence>
<feature type="domain" description="NERD" evidence="1">
    <location>
        <begin position="55"/>
        <end position="166"/>
    </location>
</feature>
<dbReference type="RefSeq" id="WP_091487386.1">
    <property type="nucleotide sequence ID" value="NZ_BJUX01000006.1"/>
</dbReference>
<dbReference type="Pfam" id="PF08378">
    <property type="entry name" value="NERD"/>
    <property type="match status" value="1"/>
</dbReference>
<reference evidence="2 5" key="2">
    <citation type="submission" date="2019-07" db="EMBL/GenBank/DDBJ databases">
        <title>Whole genome shotgun sequence of Alkalibacterium putridalgicola NBRC 103243.</title>
        <authorList>
            <person name="Hosoyama A."/>
            <person name="Uohara A."/>
            <person name="Ohji S."/>
            <person name="Ichikawa N."/>
        </authorList>
    </citation>
    <scope>NUCLEOTIDE SEQUENCE [LARGE SCALE GENOMIC DNA]</scope>
    <source>
        <strain evidence="2 5">NBRC 103243</strain>
    </source>
</reference>
<dbReference type="EMBL" id="BJUX01000006">
    <property type="protein sequence ID" value="GEK88770.1"/>
    <property type="molecule type" value="Genomic_DNA"/>
</dbReference>
<gene>
    <name evidence="2" type="ORF">APU01nite_08090</name>
    <name evidence="3" type="ORF">SAMN04488100_10819</name>
</gene>
<dbReference type="Proteomes" id="UP000321425">
    <property type="component" value="Unassembled WGS sequence"/>
</dbReference>
<keyword evidence="5" id="KW-1185">Reference proteome</keyword>
<evidence type="ECO:0000313" key="2">
    <source>
        <dbReference type="EMBL" id="GEK88770.1"/>
    </source>
</evidence>
<name>A0A1H7SFF9_9LACT</name>
<accession>A0A1H7SFF9</accession>
<evidence type="ECO:0000313" key="3">
    <source>
        <dbReference type="EMBL" id="SEL71213.1"/>
    </source>
</evidence>
<evidence type="ECO:0000259" key="1">
    <source>
        <dbReference type="PROSITE" id="PS50965"/>
    </source>
</evidence>
<sequence length="309" mass="36263">MDMMEMTDMSYMINRMERTNETKRKKSDQLKILESLNSRTHLAHAQQQYMINLQKGFEGEALFDKLIQNYLGTDRECLQDRLITYNGSTAQIDALILIGNTLNLYEVKNYEGEHQQLSGHFRRLKGQEFICPSIQLNRTEKVLRQILSQWTETFEVHSYVIFVNPAFTLYDAKISDPFILPTQIRKHFEKLKKNQTQSSKECIRLINKLQSESRSGEKYRGTPQNYAYEDLRKGLICSNCHSFNLKLTQRQAICRDCGEQRKNDRLLLSHIDELTLLFPETKLTTALVYDWIDGKLIKRRIGRLLHSLS</sequence>
<dbReference type="InterPro" id="IPR011528">
    <property type="entry name" value="NERD"/>
</dbReference>
<dbReference type="STRING" id="426703.SAMN04488100_10819"/>
<dbReference type="Proteomes" id="UP000198548">
    <property type="component" value="Unassembled WGS sequence"/>
</dbReference>
<organism evidence="3 4">
    <name type="scientific">Alkalibacterium putridalgicola</name>
    <dbReference type="NCBI Taxonomy" id="426703"/>
    <lineage>
        <taxon>Bacteria</taxon>
        <taxon>Bacillati</taxon>
        <taxon>Bacillota</taxon>
        <taxon>Bacilli</taxon>
        <taxon>Lactobacillales</taxon>
        <taxon>Carnobacteriaceae</taxon>
        <taxon>Alkalibacterium</taxon>
    </lineage>
</organism>
<proteinExistence type="predicted"/>